<dbReference type="PROSITE" id="PS50005">
    <property type="entry name" value="TPR"/>
    <property type="match status" value="1"/>
</dbReference>
<dbReference type="AlphaFoldDB" id="A0A7X1BAX2"/>
<accession>A0A7X1BAX2</accession>
<dbReference type="InterPro" id="IPR039565">
    <property type="entry name" value="BamD-like"/>
</dbReference>
<dbReference type="EMBL" id="JACHVC010000013">
    <property type="protein sequence ID" value="MBC2607663.1"/>
    <property type="molecule type" value="Genomic_DNA"/>
</dbReference>
<dbReference type="InterPro" id="IPR011990">
    <property type="entry name" value="TPR-like_helical_dom_sf"/>
</dbReference>
<evidence type="ECO:0000256" key="2">
    <source>
        <dbReference type="PROSITE-ProRule" id="PRU00339"/>
    </source>
</evidence>
<dbReference type="SUPFAM" id="SSF48452">
    <property type="entry name" value="TPR-like"/>
    <property type="match status" value="1"/>
</dbReference>
<reference evidence="4 5" key="1">
    <citation type="submission" date="2020-07" db="EMBL/GenBank/DDBJ databases">
        <authorList>
            <person name="Feng X."/>
        </authorList>
    </citation>
    <scope>NUCLEOTIDE SEQUENCE [LARGE SCALE GENOMIC DNA]</scope>
    <source>
        <strain evidence="4 5">JCM23202</strain>
    </source>
</reference>
<dbReference type="Proteomes" id="UP000526501">
    <property type="component" value="Unassembled WGS sequence"/>
</dbReference>
<evidence type="ECO:0000256" key="1">
    <source>
        <dbReference type="ARBA" id="ARBA00022729"/>
    </source>
</evidence>
<gene>
    <name evidence="4" type="ORF">H5P27_16540</name>
</gene>
<dbReference type="Pfam" id="PF13525">
    <property type="entry name" value="YfiO"/>
    <property type="match status" value="1"/>
</dbReference>
<evidence type="ECO:0000313" key="5">
    <source>
        <dbReference type="Proteomes" id="UP000526501"/>
    </source>
</evidence>
<name>A0A7X1BAX2_9BACT</name>
<evidence type="ECO:0000313" key="4">
    <source>
        <dbReference type="EMBL" id="MBC2607663.1"/>
    </source>
</evidence>
<dbReference type="Gene3D" id="1.25.40.10">
    <property type="entry name" value="Tetratricopeptide repeat domain"/>
    <property type="match status" value="2"/>
</dbReference>
<dbReference type="RefSeq" id="WP_185661534.1">
    <property type="nucleotide sequence ID" value="NZ_CAWPOO010000013.1"/>
</dbReference>
<dbReference type="InterPro" id="IPR019734">
    <property type="entry name" value="TPR_rpt"/>
</dbReference>
<dbReference type="Pfam" id="PF13432">
    <property type="entry name" value="TPR_16"/>
    <property type="match status" value="1"/>
</dbReference>
<dbReference type="SMART" id="SM00028">
    <property type="entry name" value="TPR"/>
    <property type="match status" value="3"/>
</dbReference>
<comment type="caution">
    <text evidence="4">The sequence shown here is derived from an EMBL/GenBank/DDBJ whole genome shotgun (WGS) entry which is preliminary data.</text>
</comment>
<organism evidence="4 5">
    <name type="scientific">Pelagicoccus albus</name>
    <dbReference type="NCBI Taxonomy" id="415222"/>
    <lineage>
        <taxon>Bacteria</taxon>
        <taxon>Pseudomonadati</taxon>
        <taxon>Verrucomicrobiota</taxon>
        <taxon>Opitutia</taxon>
        <taxon>Puniceicoccales</taxon>
        <taxon>Pelagicoccaceae</taxon>
        <taxon>Pelagicoccus</taxon>
    </lineage>
</organism>
<keyword evidence="5" id="KW-1185">Reference proteome</keyword>
<sequence>MMKTTSSISLNPNRFFVLLSLLFAVMSTNATSVWAKSKISWSPEIGYTSEEVDLSGLLPEEQQKILTWMNTAREAEEKKSFRKALKLYKKVYKKYPKNQYSPEAYYRTAQIQLRRNKVDKAFEAFNTIAWVYPNYGSFNETLGEMYKIAVARLETYRDKIFWVIPGFKNTDRAIQYFERVVAIAPYSDYAPLSLMNVAKAWSDKNSDTMTIYALDRLVTNYPNSFLTSDAYLKLAQTHYGLIEGPEYDQRATEDAITFFEDFLIQYPENPNVDQAEKGLSEAKNILSLSKLKMGDFYYYKRSKYEAARVLYNEAITIAPRSQSADTARVRLEKIDTIVGKTEEVSSEKTPTTEEIQERARKRAKRKILGIF</sequence>
<keyword evidence="2" id="KW-0802">TPR repeat</keyword>
<proteinExistence type="predicted"/>
<keyword evidence="1" id="KW-0732">Signal</keyword>
<feature type="repeat" description="TPR" evidence="2">
    <location>
        <begin position="102"/>
        <end position="135"/>
    </location>
</feature>
<evidence type="ECO:0000259" key="3">
    <source>
        <dbReference type="Pfam" id="PF13525"/>
    </source>
</evidence>
<protein>
    <submittedName>
        <fullName evidence="4">Tetratricopeptide repeat protein</fullName>
    </submittedName>
</protein>
<feature type="domain" description="Outer membrane lipoprotein BamD-like" evidence="3">
    <location>
        <begin position="169"/>
        <end position="325"/>
    </location>
</feature>